<feature type="compositionally biased region" description="Polar residues" evidence="1">
    <location>
        <begin position="199"/>
        <end position="226"/>
    </location>
</feature>
<dbReference type="PANTHER" id="PTHR37012:SF2">
    <property type="entry name" value="BZIP DOMAIN-CONTAINING PROTEIN-RELATED"/>
    <property type="match status" value="1"/>
</dbReference>
<feature type="compositionally biased region" description="Polar residues" evidence="1">
    <location>
        <begin position="81"/>
        <end position="90"/>
    </location>
</feature>
<feature type="region of interest" description="Disordered" evidence="1">
    <location>
        <begin position="311"/>
        <end position="399"/>
    </location>
</feature>
<evidence type="ECO:0000313" key="3">
    <source>
        <dbReference type="Proteomes" id="UP000183809"/>
    </source>
</evidence>
<dbReference type="AlphaFoldDB" id="A0A1J9S784"/>
<name>A0A1J9S784_9PEZI</name>
<dbReference type="OrthoDB" id="3535998at2759"/>
<sequence>MSITTAIRPLHSPVEYRSRYSMSAQSNHSISSVKTTPSYEGQSSDGDSKKNSTPTPTGSANAQHQNNAAQPGAKRRPSRAGTRSVSTLTAAQLERKRANDREAQRAIRQRTKDHIESLERRVAELTAREQANGRIHEIMQRNDDLEQENAILRQRLNHAMAALGQAGYAENNGLPSESGILAANGAPSPSDRIHIMNQPRPSSTPTARSVPSVTGASVPNVPSQADQWHHPHANPHAHPGYSPAATTSSTGADSAPPVDVAAPPDAMRWSPHGQHVNAPVSVAESSMHPVDNSVPHSMSYGGYVLDASGRPVQSQYEAQSQQMGYSHIPVSNAPPHPPSYHDQRHLPVQMPNPPSSYSQYPQPQSYIPSSHHGESMIQRSSMEGQHMMYSIPSNVKPEQ</sequence>
<dbReference type="CDD" id="cd14688">
    <property type="entry name" value="bZIP_YAP"/>
    <property type="match status" value="1"/>
</dbReference>
<dbReference type="SUPFAM" id="SSF57959">
    <property type="entry name" value="Leucine zipper domain"/>
    <property type="match status" value="1"/>
</dbReference>
<accession>A0A1J9S784</accession>
<protein>
    <submittedName>
        <fullName evidence="2">Bzip transcription</fullName>
    </submittedName>
</protein>
<feature type="region of interest" description="Disordered" evidence="1">
    <location>
        <begin position="196"/>
        <end position="257"/>
    </location>
</feature>
<feature type="compositionally biased region" description="Basic and acidic residues" evidence="1">
    <location>
        <begin position="93"/>
        <end position="104"/>
    </location>
</feature>
<proteinExistence type="predicted"/>
<dbReference type="Proteomes" id="UP000183809">
    <property type="component" value="Unassembled WGS sequence"/>
</dbReference>
<feature type="compositionally biased region" description="Low complexity" evidence="1">
    <location>
        <begin position="60"/>
        <end position="70"/>
    </location>
</feature>
<evidence type="ECO:0000313" key="2">
    <source>
        <dbReference type="EMBL" id="OJD35780.1"/>
    </source>
</evidence>
<dbReference type="GO" id="GO:0003700">
    <property type="term" value="F:DNA-binding transcription factor activity"/>
    <property type="evidence" value="ECO:0007669"/>
    <property type="project" value="InterPro"/>
</dbReference>
<feature type="compositionally biased region" description="Polar residues" evidence="1">
    <location>
        <begin position="311"/>
        <end position="324"/>
    </location>
</feature>
<feature type="compositionally biased region" description="Low complexity" evidence="1">
    <location>
        <begin position="355"/>
        <end position="370"/>
    </location>
</feature>
<keyword evidence="3" id="KW-1185">Reference proteome</keyword>
<evidence type="ECO:0000256" key="1">
    <source>
        <dbReference type="SAM" id="MobiDB-lite"/>
    </source>
</evidence>
<feature type="region of interest" description="Disordered" evidence="1">
    <location>
        <begin position="1"/>
        <end position="104"/>
    </location>
</feature>
<gene>
    <name evidence="2" type="ORF">BKCO1_1500090</name>
</gene>
<dbReference type="PANTHER" id="PTHR37012">
    <property type="entry name" value="B-ZIP TRANSCRIPTION FACTOR (EUROFUNG)-RELATED"/>
    <property type="match status" value="1"/>
</dbReference>
<feature type="compositionally biased region" description="Polar residues" evidence="1">
    <location>
        <begin position="20"/>
        <end position="59"/>
    </location>
</feature>
<dbReference type="Gene3D" id="1.20.5.170">
    <property type="match status" value="1"/>
</dbReference>
<feature type="compositionally biased region" description="Low complexity" evidence="1">
    <location>
        <begin position="236"/>
        <end position="257"/>
    </location>
</feature>
<organism evidence="2 3">
    <name type="scientific">Diplodia corticola</name>
    <dbReference type="NCBI Taxonomy" id="236234"/>
    <lineage>
        <taxon>Eukaryota</taxon>
        <taxon>Fungi</taxon>
        <taxon>Dikarya</taxon>
        <taxon>Ascomycota</taxon>
        <taxon>Pezizomycotina</taxon>
        <taxon>Dothideomycetes</taxon>
        <taxon>Dothideomycetes incertae sedis</taxon>
        <taxon>Botryosphaeriales</taxon>
        <taxon>Botryosphaeriaceae</taxon>
        <taxon>Diplodia</taxon>
    </lineage>
</organism>
<dbReference type="RefSeq" id="XP_020132040.1">
    <property type="nucleotide sequence ID" value="XM_020271353.1"/>
</dbReference>
<dbReference type="InterPro" id="IPR046347">
    <property type="entry name" value="bZIP_sf"/>
</dbReference>
<dbReference type="GeneID" id="31011612"/>
<reference evidence="2 3" key="1">
    <citation type="submission" date="2016-10" db="EMBL/GenBank/DDBJ databases">
        <title>Proteomics and genomics reveal pathogen-plant mechanisms compatible with a hemibiotrophic lifestyle of Diplodia corticola.</title>
        <authorList>
            <person name="Fernandes I."/>
            <person name="De Jonge R."/>
            <person name="Van De Peer Y."/>
            <person name="Devreese B."/>
            <person name="Alves A."/>
            <person name="Esteves A.C."/>
        </authorList>
    </citation>
    <scope>NUCLEOTIDE SEQUENCE [LARGE SCALE GENOMIC DNA]</scope>
    <source>
        <strain evidence="2 3">CBS 112549</strain>
    </source>
</reference>
<comment type="caution">
    <text evidence="2">The sequence shown here is derived from an EMBL/GenBank/DDBJ whole genome shotgun (WGS) entry which is preliminary data.</text>
</comment>
<dbReference type="EMBL" id="MNUE01000015">
    <property type="protein sequence ID" value="OJD35780.1"/>
    <property type="molecule type" value="Genomic_DNA"/>
</dbReference>